<accession>H0R610</accession>
<comment type="caution">
    <text evidence="1">The sequence shown here is derived from an EMBL/GenBank/DDBJ whole genome shotgun (WGS) entry which is preliminary data.</text>
</comment>
<keyword evidence="2" id="KW-1185">Reference proteome</keyword>
<name>H0R610_9ACTN</name>
<evidence type="ECO:0000313" key="1">
    <source>
        <dbReference type="EMBL" id="GAB20511.1"/>
    </source>
</evidence>
<dbReference type="STRING" id="1077974.GOEFS_119_00010"/>
<feature type="non-terminal residue" evidence="1">
    <location>
        <position position="178"/>
    </location>
</feature>
<proteinExistence type="predicted"/>
<dbReference type="Proteomes" id="UP000035034">
    <property type="component" value="Unassembled WGS sequence"/>
</dbReference>
<reference evidence="1 2" key="1">
    <citation type="submission" date="2011-12" db="EMBL/GenBank/DDBJ databases">
        <title>Whole genome shotgun sequence of Gordonia effusa NBRC 100432.</title>
        <authorList>
            <person name="Yoshida I."/>
            <person name="Takarada H."/>
            <person name="Hosoyama A."/>
            <person name="Tsuchikane K."/>
            <person name="Katsumata H."/>
            <person name="Yamazaki S."/>
            <person name="Fujita N."/>
        </authorList>
    </citation>
    <scope>NUCLEOTIDE SEQUENCE [LARGE SCALE GENOMIC DNA]</scope>
    <source>
        <strain evidence="1 2">NBRC 100432</strain>
    </source>
</reference>
<sequence length="178" mass="19021">MTSELISAVWDFDITAVSAIVHRDDARLNSSTLTLFRREKILTPTGEVVLVPIISGNAWRGILRRMGEDLLAPVLDYAGQLSPAAAHLLRNGGFLRKPTTEMTGEDERELKATLPLIGLFGGSANGRVMSGKLLVSKVIPVCADTLHILPTAPPTGQPVPPTTTAILGQESFSHATDT</sequence>
<dbReference type="AlphaFoldDB" id="H0R610"/>
<evidence type="ECO:0000313" key="2">
    <source>
        <dbReference type="Proteomes" id="UP000035034"/>
    </source>
</evidence>
<gene>
    <name evidence="1" type="ORF">GOEFS_119_00010</name>
</gene>
<dbReference type="EMBL" id="BAEH01000119">
    <property type="protein sequence ID" value="GAB20511.1"/>
    <property type="molecule type" value="Genomic_DNA"/>
</dbReference>
<organism evidence="1 2">
    <name type="scientific">Gordonia effusa NBRC 100432</name>
    <dbReference type="NCBI Taxonomy" id="1077974"/>
    <lineage>
        <taxon>Bacteria</taxon>
        <taxon>Bacillati</taxon>
        <taxon>Actinomycetota</taxon>
        <taxon>Actinomycetes</taxon>
        <taxon>Mycobacteriales</taxon>
        <taxon>Gordoniaceae</taxon>
        <taxon>Gordonia</taxon>
    </lineage>
</organism>
<protein>
    <submittedName>
        <fullName evidence="1">Uncharacterized protein</fullName>
    </submittedName>
</protein>
<dbReference type="eggNOG" id="COG1857">
    <property type="taxonomic scope" value="Bacteria"/>
</dbReference>